<dbReference type="InterPro" id="IPR023162">
    <property type="entry name" value="Apc36109-like_dom_sf"/>
</dbReference>
<name>A0ABY9JR12_9BACI</name>
<organism evidence="1 2">
    <name type="scientific">Bacillus carboniphilus</name>
    <dbReference type="NCBI Taxonomy" id="86663"/>
    <lineage>
        <taxon>Bacteria</taxon>
        <taxon>Bacillati</taxon>
        <taxon>Bacillota</taxon>
        <taxon>Bacilli</taxon>
        <taxon>Bacillales</taxon>
        <taxon>Bacillaceae</taxon>
        <taxon>Bacillus</taxon>
    </lineage>
</organism>
<dbReference type="EMBL" id="CP129013">
    <property type="protein sequence ID" value="WLR41249.1"/>
    <property type="molecule type" value="Genomic_DNA"/>
</dbReference>
<dbReference type="SUPFAM" id="SSF116922">
    <property type="entry name" value="YugE-like"/>
    <property type="match status" value="1"/>
</dbReference>
<protein>
    <submittedName>
        <fullName evidence="1">DUF1871 family protein</fullName>
    </submittedName>
</protein>
<dbReference type="Proteomes" id="UP001197974">
    <property type="component" value="Chromosome"/>
</dbReference>
<evidence type="ECO:0000313" key="2">
    <source>
        <dbReference type="Proteomes" id="UP001197974"/>
    </source>
</evidence>
<gene>
    <name evidence="1" type="ORF">LC087_09875</name>
</gene>
<proteinExistence type="predicted"/>
<sequence length="80" mass="9317">MDKIIGLLKSWDPLGYGEAAYETEVMEVISYLYSMNDLKELASRIQEIYFQSFEQMIPIQECINMAGLLQEKVNEQSCER</sequence>
<reference evidence="1 2" key="1">
    <citation type="submission" date="2023-06" db="EMBL/GenBank/DDBJ databases">
        <title>Five Gram-positive bacteria isolated from mangrove sediments in Shenzhen, Guangdong, China.</title>
        <authorList>
            <person name="Yu S."/>
            <person name="Zheng W."/>
            <person name="Huang Y."/>
        </authorList>
    </citation>
    <scope>NUCLEOTIDE SEQUENCE [LARGE SCALE GENOMIC DNA]</scope>
    <source>
        <strain evidence="1 2">SaN35-3</strain>
    </source>
</reference>
<dbReference type="Pfam" id="PF08958">
    <property type="entry name" value="DUF1871"/>
    <property type="match status" value="1"/>
</dbReference>
<keyword evidence="2" id="KW-1185">Reference proteome</keyword>
<dbReference type="Gene3D" id="1.10.340.20">
    <property type="entry name" value="Apc36109-like domain"/>
    <property type="match status" value="1"/>
</dbReference>
<accession>A0ABY9JR12</accession>
<dbReference type="InterPro" id="IPR015053">
    <property type="entry name" value="DUF1871"/>
</dbReference>
<evidence type="ECO:0000313" key="1">
    <source>
        <dbReference type="EMBL" id="WLR41249.1"/>
    </source>
</evidence>
<dbReference type="RefSeq" id="WP_226540232.1">
    <property type="nucleotide sequence ID" value="NZ_CP129013.1"/>
</dbReference>